<proteinExistence type="predicted"/>
<feature type="transmembrane region" description="Helical" evidence="1">
    <location>
        <begin position="146"/>
        <end position="167"/>
    </location>
</feature>
<gene>
    <name evidence="2" type="ORF">FGRAMPH1_01T08891</name>
</gene>
<reference evidence="2 4" key="4">
    <citation type="journal article" date="2015" name="BMC Genomics">
        <title>The completed genome sequence of the pathogenic ascomycete fungus Fusarium graminearum.</title>
        <authorList>
            <person name="King R."/>
            <person name="Urban M."/>
            <person name="Hammond-Kosack M.C."/>
            <person name="Hassani-Pak K."/>
            <person name="Hammond-Kosack K.E."/>
        </authorList>
    </citation>
    <scope>NUCLEOTIDE SEQUENCE [LARGE SCALE GENOMIC DNA]</scope>
    <source>
        <strain evidence="4">ATCC MYA-4620 / CBS 123657 / FGSC 9075 / NRRL 31084 / PH-1</strain>
        <strain evidence="2">PH-1</strain>
    </source>
</reference>
<evidence type="ECO:0000313" key="2">
    <source>
        <dbReference type="EMBL" id="CEF76248.1"/>
    </source>
</evidence>
<feature type="transmembrane region" description="Helical" evidence="1">
    <location>
        <begin position="75"/>
        <end position="96"/>
    </location>
</feature>
<dbReference type="EMBL" id="HG970333">
    <property type="protein sequence ID" value="CEF76248.1"/>
    <property type="molecule type" value="Genomic_DNA"/>
</dbReference>
<dbReference type="EnsemblFungi" id="CEF76248">
    <property type="protein sequence ID" value="CEF76248"/>
    <property type="gene ID" value="FGRRES_17118"/>
</dbReference>
<keyword evidence="1" id="KW-1133">Transmembrane helix</keyword>
<dbReference type="InParanoid" id="A0A0E0RYC3"/>
<dbReference type="Proteomes" id="UP000070720">
    <property type="component" value="Chromosome 2"/>
</dbReference>
<reference evidence="3 4" key="1">
    <citation type="journal article" date="2007" name="Science">
        <title>The Fusarium graminearum genome reveals a link between localized polymorphism and pathogen specialization.</title>
        <authorList>
            <person name="Cuomo C.A."/>
            <person name="Gueldener U."/>
            <person name="Xu J.-R."/>
            <person name="Trail F."/>
            <person name="Turgeon B.G."/>
            <person name="Di Pietro A."/>
            <person name="Walton J.D."/>
            <person name="Ma L.-J."/>
            <person name="Baker S.E."/>
            <person name="Rep M."/>
            <person name="Adam G."/>
            <person name="Antoniw J."/>
            <person name="Baldwin T."/>
            <person name="Calvo S.E."/>
            <person name="Chang Y.-L."/>
            <person name="DeCaprio D."/>
            <person name="Gale L.R."/>
            <person name="Gnerre S."/>
            <person name="Goswami R.S."/>
            <person name="Hammond-Kosack K."/>
            <person name="Harris L.J."/>
            <person name="Hilburn K."/>
            <person name="Kennell J.C."/>
            <person name="Kroken S."/>
            <person name="Magnuson J.K."/>
            <person name="Mannhaupt G."/>
            <person name="Mauceli E.W."/>
            <person name="Mewes H.-W."/>
            <person name="Mitterbauer R."/>
            <person name="Muehlbauer G."/>
            <person name="Muensterkoetter M."/>
            <person name="Nelson D."/>
            <person name="O'Donnell K."/>
            <person name="Ouellet T."/>
            <person name="Qi W."/>
            <person name="Quesneville H."/>
            <person name="Roncero M.I.G."/>
            <person name="Seong K.-Y."/>
            <person name="Tetko I.V."/>
            <person name="Urban M."/>
            <person name="Waalwijk C."/>
            <person name="Ward T.J."/>
            <person name="Yao J."/>
            <person name="Birren B.W."/>
            <person name="Kistler H.C."/>
        </authorList>
    </citation>
    <scope>NUCLEOTIDE SEQUENCE [LARGE SCALE GENOMIC DNA]</scope>
    <source>
        <strain evidence="4">ATCC MYA-4620 / CBS 123657 / FGSC 9075 / NRRL 31084 / PH-1</strain>
        <strain evidence="3">PH-1 / ATCC MYA-4620 / FGSC 9075 / NRRL 31084</strain>
    </source>
</reference>
<dbReference type="VEuPathDB" id="FungiDB:FGRAMPH1_01G08891"/>
<feature type="transmembrane region" description="Helical" evidence="1">
    <location>
        <begin position="116"/>
        <end position="140"/>
    </location>
</feature>
<evidence type="ECO:0000256" key="1">
    <source>
        <dbReference type="SAM" id="Phobius"/>
    </source>
</evidence>
<feature type="transmembrane region" description="Helical" evidence="1">
    <location>
        <begin position="12"/>
        <end position="31"/>
    </location>
</feature>
<organism evidence="3">
    <name type="scientific">Gibberella zeae (strain ATCC MYA-4620 / CBS 123657 / FGSC 9075 / NRRL 31084 / PH-1)</name>
    <name type="common">Wheat head blight fungus</name>
    <name type="synonym">Fusarium graminearum</name>
    <dbReference type="NCBI Taxonomy" id="229533"/>
    <lineage>
        <taxon>Eukaryota</taxon>
        <taxon>Fungi</taxon>
        <taxon>Dikarya</taxon>
        <taxon>Ascomycota</taxon>
        <taxon>Pezizomycotina</taxon>
        <taxon>Sordariomycetes</taxon>
        <taxon>Hypocreomycetidae</taxon>
        <taxon>Hypocreales</taxon>
        <taxon>Nectriaceae</taxon>
        <taxon>Fusarium</taxon>
    </lineage>
</organism>
<keyword evidence="1" id="KW-0472">Membrane</keyword>
<sequence length="185" mass="20559">MTQISEILPWHYQFAFMIFEPSVIFATLPLIPASPIDHFHSLAPADSAGPFWSPSPLHGLCDAASAWNTPQLRGLWYAFMSALAFSGVIEPLLLYVARYKLRDVHDAEQVIKAVLFAFMAFDVFHASATLAVTGIGAALPGSRMNVYVMVNVWVPTAWLLLRTLWMVGIARKSSINKTVPRKIKD</sequence>
<evidence type="ECO:0000313" key="3">
    <source>
        <dbReference type="EnsemblFungi" id="CEF76248"/>
    </source>
</evidence>
<dbReference type="AlphaFoldDB" id="A0A0E0RYC3"/>
<keyword evidence="4" id="KW-1185">Reference proteome</keyword>
<protein>
    <submittedName>
        <fullName evidence="2">Chromosome 2, complete genome</fullName>
    </submittedName>
</protein>
<reference evidence="3" key="5">
    <citation type="submission" date="2017-01" db="UniProtKB">
        <authorList>
            <consortium name="EnsemblFungi"/>
        </authorList>
    </citation>
    <scope>IDENTIFICATION</scope>
    <source>
        <strain evidence="3">PH-1 / ATCC MYA-4620 / FGSC 9075 / NRRL 31084</strain>
    </source>
</reference>
<keyword evidence="1" id="KW-0812">Transmembrane</keyword>
<name>A0A0E0RYC3_GIBZE</name>
<accession>A0A0E0RYC3</accession>
<reference key="3">
    <citation type="submission" date="2014-02" db="EMBL/GenBank/DDBJ databases">
        <title>A revised Fusarium graminearum genomic reference sequence using whole shotgun re-sequencing.</title>
        <authorList>
            <person name="King R."/>
            <person name="Urban M."/>
            <person name="Hassani-Pak K."/>
            <person name="Hammond-Kosack K."/>
        </authorList>
    </citation>
    <scope>NUCLEOTIDE SEQUENCE</scope>
    <source>
        <strain>PH-1</strain>
    </source>
</reference>
<reference evidence="3 4" key="2">
    <citation type="journal article" date="2010" name="Nature">
        <title>Comparative genomics reveals mobile pathogenicity chromosomes in Fusarium.</title>
        <authorList>
            <person name="Ma L.J."/>
            <person name="van der Does H.C."/>
            <person name="Borkovich K.A."/>
            <person name="Coleman J.J."/>
            <person name="Daboussi M.J."/>
            <person name="Di Pietro A."/>
            <person name="Dufresne M."/>
            <person name="Freitag M."/>
            <person name="Grabherr M."/>
            <person name="Henrissat B."/>
            <person name="Houterman P.M."/>
            <person name="Kang S."/>
            <person name="Shim W.B."/>
            <person name="Woloshuk C."/>
            <person name="Xie X."/>
            <person name="Xu J.R."/>
            <person name="Antoniw J."/>
            <person name="Baker S.E."/>
            <person name="Bluhm B.H."/>
            <person name="Breakspear A."/>
            <person name="Brown D.W."/>
            <person name="Butchko R.A."/>
            <person name="Chapman S."/>
            <person name="Coulson R."/>
            <person name="Coutinho P.M."/>
            <person name="Danchin E.G."/>
            <person name="Diener A."/>
            <person name="Gale L.R."/>
            <person name="Gardiner D.M."/>
            <person name="Goff S."/>
            <person name="Hammond-Kosack K.E."/>
            <person name="Hilburn K."/>
            <person name="Hua-Van A."/>
            <person name="Jonkers W."/>
            <person name="Kazan K."/>
            <person name="Kodira C.D."/>
            <person name="Koehrsen M."/>
            <person name="Kumar L."/>
            <person name="Lee Y.H."/>
            <person name="Li L."/>
            <person name="Manners J.M."/>
            <person name="Miranda-Saavedra D."/>
            <person name="Mukherjee M."/>
            <person name="Park G."/>
            <person name="Park J."/>
            <person name="Park S.Y."/>
            <person name="Proctor R.H."/>
            <person name="Regev A."/>
            <person name="Ruiz-Roldan M.C."/>
            <person name="Sain D."/>
            <person name="Sakthikumar S."/>
            <person name="Sykes S."/>
            <person name="Schwartz D.C."/>
            <person name="Turgeon B.G."/>
            <person name="Wapinski I."/>
            <person name="Yoder O."/>
            <person name="Young S."/>
            <person name="Zeng Q."/>
            <person name="Zhou S."/>
            <person name="Galagan J."/>
            <person name="Cuomo C.A."/>
            <person name="Kistler H.C."/>
            <person name="Rep M."/>
        </authorList>
    </citation>
    <scope>GENOME REANNOTATION</scope>
    <source>
        <strain evidence="4">ATCC MYA-4620 / CBS 123657 / FGSC 9075 / NRRL 31084 / PH-1</strain>
        <strain evidence="3">PH-1 / ATCC MYA-4620 / FGSC 9075 / NRRL 31084</strain>
    </source>
</reference>
<evidence type="ECO:0000313" key="4">
    <source>
        <dbReference type="Proteomes" id="UP000070720"/>
    </source>
</evidence>